<keyword evidence="1" id="KW-0812">Transmembrane</keyword>
<feature type="transmembrane region" description="Helical" evidence="1">
    <location>
        <begin position="12"/>
        <end position="32"/>
    </location>
</feature>
<sequence length="59" mass="6749">MININSLEKLVQLLGINKTLFALLISALTFIYTKSFAWSIVTFCLTYFLTLLTNNLFLT</sequence>
<keyword evidence="1" id="KW-1133">Transmembrane helix</keyword>
<evidence type="ECO:0000256" key="1">
    <source>
        <dbReference type="SAM" id="Phobius"/>
    </source>
</evidence>
<evidence type="ECO:0000313" key="2">
    <source>
        <dbReference type="EMBL" id="AJI53945.1"/>
    </source>
</evidence>
<evidence type="ECO:0000313" key="3">
    <source>
        <dbReference type="Proteomes" id="UP000031830"/>
    </source>
</evidence>
<protein>
    <submittedName>
        <fullName evidence="2">Putative membrane protein</fullName>
    </submittedName>
</protein>
<name>A0A0B6CYQ7_9GAMM</name>
<keyword evidence="1" id="KW-0472">Membrane</keyword>
<dbReference type="Proteomes" id="UP000031830">
    <property type="component" value="Chromosome"/>
</dbReference>
<feature type="transmembrane region" description="Helical" evidence="1">
    <location>
        <begin position="38"/>
        <end position="58"/>
    </location>
</feature>
<gene>
    <name evidence="2" type="ORF">LA55_2084</name>
</gene>
<organism evidence="2 3">
    <name type="scientific">Francisella philomiragia</name>
    <dbReference type="NCBI Taxonomy" id="28110"/>
    <lineage>
        <taxon>Bacteria</taxon>
        <taxon>Pseudomonadati</taxon>
        <taxon>Pseudomonadota</taxon>
        <taxon>Gammaproteobacteria</taxon>
        <taxon>Thiotrichales</taxon>
        <taxon>Francisellaceae</taxon>
        <taxon>Francisella</taxon>
    </lineage>
</organism>
<dbReference type="EMBL" id="CP009440">
    <property type="protein sequence ID" value="AJI53945.1"/>
    <property type="molecule type" value="Genomic_DNA"/>
</dbReference>
<accession>A0A0B6CYQ7</accession>
<dbReference type="AlphaFoldDB" id="A0A0B6CYQ7"/>
<reference evidence="2 3" key="1">
    <citation type="journal article" date="2015" name="Genome Announc.">
        <title>Genome sequencing of 18 francisella strains to aid in assay development and testing.</title>
        <authorList>
            <person name="Johnson S.L."/>
            <person name="Daligault H.E."/>
            <person name="Davenport K.W."/>
            <person name="Coyne S.R."/>
            <person name="Frey K.G."/>
            <person name="Koroleva G.I."/>
            <person name="Broomall S.M."/>
            <person name="Bishop-Lilly K.A."/>
            <person name="Bruce D.C."/>
            <person name="Chertkov O."/>
            <person name="Freitas T."/>
            <person name="Jaissle J."/>
            <person name="Ladner J.T."/>
            <person name="Rosenzweig C.N."/>
            <person name="Gibbons H.S."/>
            <person name="Palacios G.F."/>
            <person name="Redden C.L."/>
            <person name="Xu Y."/>
            <person name="Minogue T.D."/>
            <person name="Chain P.S."/>
        </authorList>
    </citation>
    <scope>NUCLEOTIDE SEQUENCE [LARGE SCALE GENOMIC DNA]</scope>
    <source>
        <strain evidence="2 3">GA01-2794</strain>
    </source>
</reference>
<dbReference type="KEGG" id="fpz:LA55_2084"/>
<proteinExistence type="predicted"/>